<dbReference type="PIRSF" id="PIRSF019239">
    <property type="entry name" value="MrpE"/>
    <property type="match status" value="1"/>
</dbReference>
<dbReference type="InterPro" id="IPR002758">
    <property type="entry name" value="Cation_antiport_E"/>
</dbReference>
<keyword evidence="5 7" id="KW-1133">Transmembrane helix</keyword>
<feature type="transmembrane region" description="Helical" evidence="7">
    <location>
        <begin position="51"/>
        <end position="73"/>
    </location>
</feature>
<protein>
    <submittedName>
        <fullName evidence="8">Na+/H+ antiporter subunit E</fullName>
    </submittedName>
</protein>
<dbReference type="Proteomes" id="UP000317371">
    <property type="component" value="Unassembled WGS sequence"/>
</dbReference>
<sequence>MLTINVLIALLWPAFFPIFGNFWEYGIGFVVGHLILMIYRRDYLHHNVRVTIFLAHVIWEILVSNIELAWLVLQPRPRLDPGIVAIPLDITTDLEITVLASVITLTPGTLSVELGQDTTGRKVLYVHNLVVEDPEKFRRSIKQGFERLIWQISRGEEAI</sequence>
<gene>
    <name evidence="8" type="ORF">FKZ61_02805</name>
</gene>
<evidence type="ECO:0000256" key="3">
    <source>
        <dbReference type="ARBA" id="ARBA00022475"/>
    </source>
</evidence>
<dbReference type="InParanoid" id="A0A540VLA6"/>
<evidence type="ECO:0000256" key="2">
    <source>
        <dbReference type="ARBA" id="ARBA00006228"/>
    </source>
</evidence>
<evidence type="ECO:0000256" key="6">
    <source>
        <dbReference type="ARBA" id="ARBA00023136"/>
    </source>
</evidence>
<dbReference type="Pfam" id="PF01899">
    <property type="entry name" value="MNHE"/>
    <property type="match status" value="1"/>
</dbReference>
<organism evidence="8 9">
    <name type="scientific">Litorilinea aerophila</name>
    <dbReference type="NCBI Taxonomy" id="1204385"/>
    <lineage>
        <taxon>Bacteria</taxon>
        <taxon>Bacillati</taxon>
        <taxon>Chloroflexota</taxon>
        <taxon>Caldilineae</taxon>
        <taxon>Caldilineales</taxon>
        <taxon>Caldilineaceae</taxon>
        <taxon>Litorilinea</taxon>
    </lineage>
</organism>
<proteinExistence type="inferred from homology"/>
<evidence type="ECO:0000256" key="1">
    <source>
        <dbReference type="ARBA" id="ARBA00004651"/>
    </source>
</evidence>
<dbReference type="PANTHER" id="PTHR34584">
    <property type="entry name" value="NA(+)/H(+) ANTIPORTER SUBUNIT E1"/>
    <property type="match status" value="1"/>
</dbReference>
<dbReference type="EMBL" id="VIGC01000003">
    <property type="protein sequence ID" value="TQE97502.1"/>
    <property type="molecule type" value="Genomic_DNA"/>
</dbReference>
<dbReference type="AlphaFoldDB" id="A0A540VLA6"/>
<keyword evidence="9" id="KW-1185">Reference proteome</keyword>
<dbReference type="OrthoDB" id="9800498at2"/>
<reference evidence="8 9" key="1">
    <citation type="submission" date="2019-06" db="EMBL/GenBank/DDBJ databases">
        <title>Genome sequence of Litorilinea aerophila BAA-2444.</title>
        <authorList>
            <person name="Maclea K.S."/>
            <person name="Maurais E.G."/>
            <person name="Iannazzi L.C."/>
        </authorList>
    </citation>
    <scope>NUCLEOTIDE SEQUENCE [LARGE SCALE GENOMIC DNA]</scope>
    <source>
        <strain evidence="8 9">ATCC BAA-2444</strain>
    </source>
</reference>
<evidence type="ECO:0000256" key="4">
    <source>
        <dbReference type="ARBA" id="ARBA00022692"/>
    </source>
</evidence>
<keyword evidence="4 7" id="KW-0812">Transmembrane</keyword>
<feature type="transmembrane region" description="Helical" evidence="7">
    <location>
        <begin position="22"/>
        <end position="39"/>
    </location>
</feature>
<dbReference type="GO" id="GO:0008324">
    <property type="term" value="F:monoatomic cation transmembrane transporter activity"/>
    <property type="evidence" value="ECO:0007669"/>
    <property type="project" value="InterPro"/>
</dbReference>
<keyword evidence="3" id="KW-1003">Cell membrane</keyword>
<comment type="similarity">
    <text evidence="2">Belongs to the CPA3 antiporters (TC 2.A.63) subunit E family.</text>
</comment>
<evidence type="ECO:0000313" key="8">
    <source>
        <dbReference type="EMBL" id="TQE97502.1"/>
    </source>
</evidence>
<name>A0A540VLA6_9CHLR</name>
<comment type="caution">
    <text evidence="8">The sequence shown here is derived from an EMBL/GenBank/DDBJ whole genome shotgun (WGS) entry which is preliminary data.</text>
</comment>
<evidence type="ECO:0000256" key="7">
    <source>
        <dbReference type="SAM" id="Phobius"/>
    </source>
</evidence>
<dbReference type="FunCoup" id="A0A540VLA6">
    <property type="interactions" value="11"/>
</dbReference>
<dbReference type="PANTHER" id="PTHR34584:SF1">
    <property type="entry name" value="NA(+)_H(+) ANTIPORTER SUBUNIT E1"/>
    <property type="match status" value="1"/>
</dbReference>
<dbReference type="GO" id="GO:0005886">
    <property type="term" value="C:plasma membrane"/>
    <property type="evidence" value="ECO:0007669"/>
    <property type="project" value="UniProtKB-SubCell"/>
</dbReference>
<accession>A0A540VLA6</accession>
<evidence type="ECO:0000313" key="9">
    <source>
        <dbReference type="Proteomes" id="UP000317371"/>
    </source>
</evidence>
<comment type="subcellular location">
    <subcellularLocation>
        <location evidence="1">Cell membrane</location>
        <topology evidence="1">Multi-pass membrane protein</topology>
    </subcellularLocation>
</comment>
<keyword evidence="6 7" id="KW-0472">Membrane</keyword>
<evidence type="ECO:0000256" key="5">
    <source>
        <dbReference type="ARBA" id="ARBA00022989"/>
    </source>
</evidence>